<organism evidence="2 3">
    <name type="scientific">Belliella kenyensis</name>
    <dbReference type="NCBI Taxonomy" id="1472724"/>
    <lineage>
        <taxon>Bacteria</taxon>
        <taxon>Pseudomonadati</taxon>
        <taxon>Bacteroidota</taxon>
        <taxon>Cytophagia</taxon>
        <taxon>Cytophagales</taxon>
        <taxon>Cyclobacteriaceae</taxon>
        <taxon>Belliella</taxon>
    </lineage>
</organism>
<keyword evidence="1" id="KW-0732">Signal</keyword>
<comment type="caution">
    <text evidence="2">The sequence shown here is derived from an EMBL/GenBank/DDBJ whole genome shotgun (WGS) entry which is preliminary data.</text>
</comment>
<accession>A0ABV8EKY3</accession>
<keyword evidence="3" id="KW-1185">Reference proteome</keyword>
<name>A0ABV8EKY3_9BACT</name>
<dbReference type="EMBL" id="JBHSAV010000013">
    <property type="protein sequence ID" value="MFC3975667.1"/>
    <property type="molecule type" value="Genomic_DNA"/>
</dbReference>
<dbReference type="Proteomes" id="UP001595766">
    <property type="component" value="Unassembled WGS sequence"/>
</dbReference>
<dbReference type="PROSITE" id="PS51257">
    <property type="entry name" value="PROKAR_LIPOPROTEIN"/>
    <property type="match status" value="1"/>
</dbReference>
<evidence type="ECO:0000256" key="1">
    <source>
        <dbReference type="SAM" id="SignalP"/>
    </source>
</evidence>
<feature type="signal peptide" evidence="1">
    <location>
        <begin position="1"/>
        <end position="20"/>
    </location>
</feature>
<protein>
    <submittedName>
        <fullName evidence="2">Uncharacterized protein</fullName>
    </submittedName>
</protein>
<feature type="chain" id="PRO_5045259315" evidence="1">
    <location>
        <begin position="21"/>
        <end position="109"/>
    </location>
</feature>
<sequence length="109" mass="12282">MKFKSILILFIIFSCTILSSCESDDDKEYSVRKVVYSNTEGAQITLSDIGLVIKDFWESSANYKSRSYAEVVAICDDPAVLITTEIYVNGKLRARKEGNGYVKIAHQMK</sequence>
<evidence type="ECO:0000313" key="2">
    <source>
        <dbReference type="EMBL" id="MFC3975667.1"/>
    </source>
</evidence>
<dbReference type="RefSeq" id="WP_241297142.1">
    <property type="nucleotide sequence ID" value="NZ_JAKZGR010000018.1"/>
</dbReference>
<proteinExistence type="predicted"/>
<gene>
    <name evidence="2" type="ORF">ACFOUP_04725</name>
</gene>
<reference evidence="3" key="1">
    <citation type="journal article" date="2019" name="Int. J. Syst. Evol. Microbiol.">
        <title>The Global Catalogue of Microorganisms (GCM) 10K type strain sequencing project: providing services to taxonomists for standard genome sequencing and annotation.</title>
        <authorList>
            <consortium name="The Broad Institute Genomics Platform"/>
            <consortium name="The Broad Institute Genome Sequencing Center for Infectious Disease"/>
            <person name="Wu L."/>
            <person name="Ma J."/>
        </authorList>
    </citation>
    <scope>NUCLEOTIDE SEQUENCE [LARGE SCALE GENOMIC DNA]</scope>
    <source>
        <strain evidence="3">CECT 8551</strain>
    </source>
</reference>
<evidence type="ECO:0000313" key="3">
    <source>
        <dbReference type="Proteomes" id="UP001595766"/>
    </source>
</evidence>